<dbReference type="GO" id="GO:0006310">
    <property type="term" value="P:DNA recombination"/>
    <property type="evidence" value="ECO:0007669"/>
    <property type="project" value="UniProtKB-KW"/>
</dbReference>
<protein>
    <submittedName>
        <fullName evidence="4">Tyrosine-type recombinase/integrase</fullName>
    </submittedName>
</protein>
<dbReference type="SUPFAM" id="SSF56349">
    <property type="entry name" value="DNA breaking-rejoining enzymes"/>
    <property type="match status" value="1"/>
</dbReference>
<feature type="region of interest" description="Disordered" evidence="2">
    <location>
        <begin position="96"/>
        <end position="121"/>
    </location>
</feature>
<dbReference type="Gene3D" id="1.10.443.10">
    <property type="entry name" value="Intergrase catalytic core"/>
    <property type="match status" value="1"/>
</dbReference>
<dbReference type="GO" id="GO:0003677">
    <property type="term" value="F:DNA binding"/>
    <property type="evidence" value="ECO:0007669"/>
    <property type="project" value="InterPro"/>
</dbReference>
<feature type="domain" description="Tyr recombinase" evidence="3">
    <location>
        <begin position="36"/>
        <end position="81"/>
    </location>
</feature>
<dbReference type="Proteomes" id="UP000669179">
    <property type="component" value="Unassembled WGS sequence"/>
</dbReference>
<sequence>MCALPREEGCVHRPGRRGNFRRGARWALAVETIGAPGLHFHDLRHTGNMLAAQSGAGLRDLMERMGHDSVRAAMIYQHATTAAGKTIAAAIDEQIKATRNDGQEDDDDGDDGPTGVLVPVA</sequence>
<keyword evidence="5" id="KW-1185">Reference proteome</keyword>
<gene>
    <name evidence="4" type="ORF">J4573_40850</name>
</gene>
<dbReference type="AlphaFoldDB" id="A0A939PQW0"/>
<evidence type="ECO:0000259" key="3">
    <source>
        <dbReference type="Pfam" id="PF00589"/>
    </source>
</evidence>
<dbReference type="EMBL" id="JAGEOJ010000021">
    <property type="protein sequence ID" value="MBO2453499.1"/>
    <property type="molecule type" value="Genomic_DNA"/>
</dbReference>
<dbReference type="InterPro" id="IPR013762">
    <property type="entry name" value="Integrase-like_cat_sf"/>
</dbReference>
<dbReference type="GO" id="GO:0015074">
    <property type="term" value="P:DNA integration"/>
    <property type="evidence" value="ECO:0007669"/>
    <property type="project" value="InterPro"/>
</dbReference>
<dbReference type="InterPro" id="IPR002104">
    <property type="entry name" value="Integrase_catalytic"/>
</dbReference>
<reference evidence="4" key="1">
    <citation type="submission" date="2021-03" db="EMBL/GenBank/DDBJ databases">
        <authorList>
            <person name="Kanchanasin P."/>
            <person name="Saeng-In P."/>
            <person name="Phongsopitanun W."/>
            <person name="Yuki M."/>
            <person name="Kudo T."/>
            <person name="Ohkuma M."/>
            <person name="Tanasupawat S."/>
        </authorList>
    </citation>
    <scope>NUCLEOTIDE SEQUENCE</scope>
    <source>
        <strain evidence="4">GKU 128</strain>
    </source>
</reference>
<evidence type="ECO:0000313" key="5">
    <source>
        <dbReference type="Proteomes" id="UP000669179"/>
    </source>
</evidence>
<comment type="caution">
    <text evidence="4">The sequence shown here is derived from an EMBL/GenBank/DDBJ whole genome shotgun (WGS) entry which is preliminary data.</text>
</comment>
<organism evidence="4 5">
    <name type="scientific">Actinomadura barringtoniae</name>
    <dbReference type="NCBI Taxonomy" id="1427535"/>
    <lineage>
        <taxon>Bacteria</taxon>
        <taxon>Bacillati</taxon>
        <taxon>Actinomycetota</taxon>
        <taxon>Actinomycetes</taxon>
        <taxon>Streptosporangiales</taxon>
        <taxon>Thermomonosporaceae</taxon>
        <taxon>Actinomadura</taxon>
    </lineage>
</organism>
<evidence type="ECO:0000256" key="1">
    <source>
        <dbReference type="ARBA" id="ARBA00023172"/>
    </source>
</evidence>
<proteinExistence type="predicted"/>
<dbReference type="Pfam" id="PF00589">
    <property type="entry name" value="Phage_integrase"/>
    <property type="match status" value="1"/>
</dbReference>
<name>A0A939PQW0_9ACTN</name>
<keyword evidence="1" id="KW-0233">DNA recombination</keyword>
<evidence type="ECO:0000256" key="2">
    <source>
        <dbReference type="SAM" id="MobiDB-lite"/>
    </source>
</evidence>
<accession>A0A939PQW0</accession>
<dbReference type="InterPro" id="IPR011010">
    <property type="entry name" value="DNA_brk_join_enz"/>
</dbReference>
<evidence type="ECO:0000313" key="4">
    <source>
        <dbReference type="EMBL" id="MBO2453499.1"/>
    </source>
</evidence>